<dbReference type="GO" id="GO:0016787">
    <property type="term" value="F:hydrolase activity"/>
    <property type="evidence" value="ECO:0007669"/>
    <property type="project" value="UniProtKB-KW"/>
</dbReference>
<comment type="caution">
    <text evidence="13">The sequence shown here is derived from an EMBL/GenBank/DDBJ whole genome shotgun (WGS) entry which is preliminary data.</text>
</comment>
<accession>A0ABP2DZQ7</accession>
<evidence type="ECO:0000256" key="12">
    <source>
        <dbReference type="SAM" id="MobiDB-lite"/>
    </source>
</evidence>
<keyword evidence="7" id="KW-0547">Nucleotide-binding</keyword>
<evidence type="ECO:0000256" key="9">
    <source>
        <dbReference type="ARBA" id="ARBA00022842"/>
    </source>
</evidence>
<dbReference type="PANTHER" id="PTHR33540">
    <property type="entry name" value="TRNA THREONYLCARBAMOYLADENOSINE BIOSYNTHESIS PROTEIN TSAE"/>
    <property type="match status" value="1"/>
</dbReference>
<evidence type="ECO:0000313" key="14">
    <source>
        <dbReference type="Proteomes" id="UP000006237"/>
    </source>
</evidence>
<evidence type="ECO:0000256" key="3">
    <source>
        <dbReference type="ARBA" id="ARBA00019010"/>
    </source>
</evidence>
<keyword evidence="9" id="KW-0460">Magnesium</keyword>
<evidence type="ECO:0000256" key="2">
    <source>
        <dbReference type="ARBA" id="ARBA00007599"/>
    </source>
</evidence>
<keyword evidence="6" id="KW-0479">Metal-binding</keyword>
<dbReference type="InterPro" id="IPR003442">
    <property type="entry name" value="T6A_TsaE"/>
</dbReference>
<dbReference type="Pfam" id="PF02367">
    <property type="entry name" value="TsaE"/>
    <property type="match status" value="1"/>
</dbReference>
<proteinExistence type="inferred from homology"/>
<reference evidence="13 14" key="1">
    <citation type="submission" date="2009-01" db="EMBL/GenBank/DDBJ databases">
        <authorList>
            <person name="Qin X."/>
            <person name="Bachman B."/>
            <person name="Battles P."/>
            <person name="Bell A."/>
            <person name="Bess C."/>
            <person name="Bickham C."/>
            <person name="Chaboub L."/>
            <person name="Chen D."/>
            <person name="Coyle M."/>
            <person name="Deiros D.R."/>
            <person name="Dinh H."/>
            <person name="Forbes L."/>
            <person name="Fowler G."/>
            <person name="Francisco L."/>
            <person name="Fu Q."/>
            <person name="Gubbala S."/>
            <person name="Hale W."/>
            <person name="Han Y."/>
            <person name="Hemphill L."/>
            <person name="Highlander S.K."/>
            <person name="Hirani K."/>
            <person name="Hogues M."/>
            <person name="Jackson L."/>
            <person name="Jakkamsetti A."/>
            <person name="Javaid M."/>
            <person name="Jiang H."/>
            <person name="Korchina V."/>
            <person name="Kovar C."/>
            <person name="Lara F."/>
            <person name="Lee S."/>
            <person name="Mata R."/>
            <person name="Mathew T."/>
            <person name="Moen C."/>
            <person name="Morales K."/>
            <person name="Munidasa M."/>
            <person name="Nazareth L."/>
            <person name="Ngo R."/>
            <person name="Nguyen L."/>
            <person name="Okwuonu G."/>
            <person name="Ongeri F."/>
            <person name="Patil S."/>
            <person name="Petrosino J."/>
            <person name="Pham C."/>
            <person name="Pham P."/>
            <person name="Pu L.-L."/>
            <person name="Puazo M."/>
            <person name="Raj R."/>
            <person name="Reid J."/>
            <person name="Rouhana J."/>
            <person name="Saada N."/>
            <person name="Shang Y."/>
            <person name="Simmons D."/>
            <person name="Thornton R."/>
            <person name="Warren J."/>
            <person name="Weissenberger G."/>
            <person name="Zhang J."/>
            <person name="Zhang L."/>
            <person name="Zhou C."/>
            <person name="Zhu D."/>
            <person name="Muzny D."/>
            <person name="Worley K."/>
            <person name="Gibbs R."/>
        </authorList>
    </citation>
    <scope>NUCLEOTIDE SEQUENCE [LARGE SCALE GENOMIC DNA]</scope>
    <source>
        <strain evidence="13 14">ATCC 51866</strain>
    </source>
</reference>
<comment type="function">
    <text evidence="10">Required for the formation of a threonylcarbamoyl group on adenosine at position 37 (t(6)A37) in tRNAs that read codons beginning with adenine. Is involved in the transfer of the threonylcarbamoyl moiety of threonylcarbamoyl-AMP (TC-AMP) to the N6 group of A37, together with TsaD and TsaB. TsaE seems to play an indirect role in the t(6)A biosynthesis pathway, possibly in regulating the core enzymatic function of TsaD.</text>
</comment>
<keyword evidence="14" id="KW-1185">Reference proteome</keyword>
<feature type="compositionally biased region" description="Basic and acidic residues" evidence="12">
    <location>
        <begin position="175"/>
        <end position="191"/>
    </location>
</feature>
<dbReference type="SUPFAM" id="SSF52540">
    <property type="entry name" value="P-loop containing nucleoside triphosphate hydrolases"/>
    <property type="match status" value="1"/>
</dbReference>
<feature type="region of interest" description="Disordered" evidence="12">
    <location>
        <begin position="175"/>
        <end position="198"/>
    </location>
</feature>
<dbReference type="Gene3D" id="3.40.50.300">
    <property type="entry name" value="P-loop containing nucleotide triphosphate hydrolases"/>
    <property type="match status" value="1"/>
</dbReference>
<comment type="similarity">
    <text evidence="2">Belongs to the TsaE family.</text>
</comment>
<name>A0ABP2DZQ7_9CORY</name>
<keyword evidence="5" id="KW-0819">tRNA processing</keyword>
<dbReference type="EMBL" id="ACHF01000028">
    <property type="protein sequence ID" value="EEI63465.1"/>
    <property type="molecule type" value="Genomic_DNA"/>
</dbReference>
<dbReference type="Proteomes" id="UP000006237">
    <property type="component" value="Unassembled WGS sequence"/>
</dbReference>
<comment type="subcellular location">
    <subcellularLocation>
        <location evidence="1">Cytoplasm</location>
    </subcellularLocation>
</comment>
<sequence length="198" mass="20973">MGDTPQPMVTIDDVATGEDLVGATVRCESVAETQHVGELLGRMLVAGDVVLLHGPLGAGKTTLTGGLARGMNVRGRVTSPTFTIARVHKPCTPADAGEHGSAEAGVHASAGAALIHVDAYRLRESGEDPMDVLESLDLDWQLADSVVVAEWGDGMMEQLAPVYYYVDIDRERAVREDPDSEARYISVEKRTSGTGTGN</sequence>
<gene>
    <name evidence="13" type="ORF">HMPREF0293_1106</name>
</gene>
<dbReference type="InterPro" id="IPR027417">
    <property type="entry name" value="P-loop_NTPase"/>
</dbReference>
<organism evidence="13 14">
    <name type="scientific">Corynebacterium glucuronolyticum ATCC 51866</name>
    <dbReference type="NCBI Taxonomy" id="548478"/>
    <lineage>
        <taxon>Bacteria</taxon>
        <taxon>Bacillati</taxon>
        <taxon>Actinomycetota</taxon>
        <taxon>Actinomycetes</taxon>
        <taxon>Mycobacteriales</taxon>
        <taxon>Corynebacteriaceae</taxon>
        <taxon>Corynebacterium</taxon>
    </lineage>
</organism>
<evidence type="ECO:0000256" key="5">
    <source>
        <dbReference type="ARBA" id="ARBA00022694"/>
    </source>
</evidence>
<protein>
    <recommendedName>
        <fullName evidence="3">tRNA threonylcarbamoyladenosine biosynthesis protein TsaE</fullName>
    </recommendedName>
    <alternativeName>
        <fullName evidence="11">t(6)A37 threonylcarbamoyladenosine biosynthesis protein TsaE</fullName>
    </alternativeName>
</protein>
<evidence type="ECO:0000256" key="6">
    <source>
        <dbReference type="ARBA" id="ARBA00022723"/>
    </source>
</evidence>
<dbReference type="PANTHER" id="PTHR33540:SF2">
    <property type="entry name" value="TRNA THREONYLCARBAMOYLADENOSINE BIOSYNTHESIS PROTEIN TSAE"/>
    <property type="match status" value="1"/>
</dbReference>
<evidence type="ECO:0000256" key="1">
    <source>
        <dbReference type="ARBA" id="ARBA00004496"/>
    </source>
</evidence>
<keyword evidence="13" id="KW-0378">Hydrolase</keyword>
<evidence type="ECO:0000256" key="4">
    <source>
        <dbReference type="ARBA" id="ARBA00022490"/>
    </source>
</evidence>
<keyword evidence="4" id="KW-0963">Cytoplasm</keyword>
<evidence type="ECO:0000256" key="10">
    <source>
        <dbReference type="ARBA" id="ARBA00024908"/>
    </source>
</evidence>
<evidence type="ECO:0000256" key="11">
    <source>
        <dbReference type="ARBA" id="ARBA00032441"/>
    </source>
</evidence>
<keyword evidence="8" id="KW-0067">ATP-binding</keyword>
<evidence type="ECO:0000313" key="13">
    <source>
        <dbReference type="EMBL" id="EEI63465.1"/>
    </source>
</evidence>
<evidence type="ECO:0000256" key="7">
    <source>
        <dbReference type="ARBA" id="ARBA00022741"/>
    </source>
</evidence>
<evidence type="ECO:0000256" key="8">
    <source>
        <dbReference type="ARBA" id="ARBA00022840"/>
    </source>
</evidence>